<dbReference type="PANTHER" id="PTHR12934:SF11">
    <property type="entry name" value="LARGE RIBOSOMAL SUBUNIT PROTEIN UL15M"/>
    <property type="match status" value="1"/>
</dbReference>
<dbReference type="NCBIfam" id="TIGR01071">
    <property type="entry name" value="rplO_bact"/>
    <property type="match status" value="1"/>
</dbReference>
<feature type="compositionally biased region" description="Gly residues" evidence="4">
    <location>
        <begin position="22"/>
        <end position="31"/>
    </location>
</feature>
<keyword evidence="2" id="KW-0689">Ribosomal protein</keyword>
<dbReference type="GO" id="GO:0006412">
    <property type="term" value="P:translation"/>
    <property type="evidence" value="ECO:0007669"/>
    <property type="project" value="InterPro"/>
</dbReference>
<dbReference type="SUPFAM" id="SSF52080">
    <property type="entry name" value="Ribosomal proteins L15p and L18e"/>
    <property type="match status" value="1"/>
</dbReference>
<dbReference type="InterPro" id="IPR001196">
    <property type="entry name" value="Ribosomal_uL15_CS"/>
</dbReference>
<dbReference type="PROSITE" id="PS00475">
    <property type="entry name" value="RIBOSOMAL_L15"/>
    <property type="match status" value="1"/>
</dbReference>
<proteinExistence type="inferred from homology"/>
<name>A0A381R8Q1_9ZZZZ</name>
<dbReference type="EMBL" id="UINC01001714">
    <property type="protein sequence ID" value="SUZ87209.1"/>
    <property type="molecule type" value="Genomic_DNA"/>
</dbReference>
<dbReference type="HAMAP" id="MF_01341">
    <property type="entry name" value="Ribosomal_uL15"/>
    <property type="match status" value="1"/>
</dbReference>
<evidence type="ECO:0000256" key="1">
    <source>
        <dbReference type="ARBA" id="ARBA00007320"/>
    </source>
</evidence>
<accession>A0A381R8Q1</accession>
<keyword evidence="3" id="KW-0687">Ribonucleoprotein</keyword>
<dbReference type="Pfam" id="PF00828">
    <property type="entry name" value="Ribosomal_L27A"/>
    <property type="match status" value="1"/>
</dbReference>
<sequence>MKLGELKPKKGATHSKKRVGRGHGSGLGRNAGRGEKGYHSRSGSKHRPWFEGGQMPLHRRVPKRGFSNSLFKKEYQLVNVSALEKLDIDAIDANVLKENGLVKYALRPIKILGDGKITKKLKVTASSFSASAKEKIEKVGGVVIEQ</sequence>
<dbReference type="InterPro" id="IPR036227">
    <property type="entry name" value="Ribosomal_uL15/eL18_sf"/>
</dbReference>
<organism evidence="6">
    <name type="scientific">marine metagenome</name>
    <dbReference type="NCBI Taxonomy" id="408172"/>
    <lineage>
        <taxon>unclassified sequences</taxon>
        <taxon>metagenomes</taxon>
        <taxon>ecological metagenomes</taxon>
    </lineage>
</organism>
<dbReference type="GO" id="GO:0003735">
    <property type="term" value="F:structural constituent of ribosome"/>
    <property type="evidence" value="ECO:0007669"/>
    <property type="project" value="InterPro"/>
</dbReference>
<comment type="similarity">
    <text evidence="1">Belongs to the universal ribosomal protein uL15 family.</text>
</comment>
<dbReference type="GO" id="GO:0022625">
    <property type="term" value="C:cytosolic large ribosomal subunit"/>
    <property type="evidence" value="ECO:0007669"/>
    <property type="project" value="TreeGrafter"/>
</dbReference>
<evidence type="ECO:0000256" key="4">
    <source>
        <dbReference type="SAM" id="MobiDB-lite"/>
    </source>
</evidence>
<evidence type="ECO:0000259" key="5">
    <source>
        <dbReference type="Pfam" id="PF00828"/>
    </source>
</evidence>
<gene>
    <name evidence="6" type="ORF">METZ01_LOCUS40063</name>
</gene>
<evidence type="ECO:0000256" key="3">
    <source>
        <dbReference type="ARBA" id="ARBA00023274"/>
    </source>
</evidence>
<evidence type="ECO:0000313" key="6">
    <source>
        <dbReference type="EMBL" id="SUZ87209.1"/>
    </source>
</evidence>
<reference evidence="6" key="1">
    <citation type="submission" date="2018-05" db="EMBL/GenBank/DDBJ databases">
        <authorList>
            <person name="Lanie J.A."/>
            <person name="Ng W.-L."/>
            <person name="Kazmierczak K.M."/>
            <person name="Andrzejewski T.M."/>
            <person name="Davidsen T.M."/>
            <person name="Wayne K.J."/>
            <person name="Tettelin H."/>
            <person name="Glass J.I."/>
            <person name="Rusch D."/>
            <person name="Podicherti R."/>
            <person name="Tsui H.-C.T."/>
            <person name="Winkler M.E."/>
        </authorList>
    </citation>
    <scope>NUCLEOTIDE SEQUENCE</scope>
</reference>
<dbReference type="AlphaFoldDB" id="A0A381R8Q1"/>
<dbReference type="Gene3D" id="3.100.10.10">
    <property type="match status" value="1"/>
</dbReference>
<feature type="region of interest" description="Disordered" evidence="4">
    <location>
        <begin position="1"/>
        <end position="61"/>
    </location>
</feature>
<feature type="compositionally biased region" description="Basic residues" evidence="4">
    <location>
        <begin position="9"/>
        <end position="21"/>
    </location>
</feature>
<dbReference type="PANTHER" id="PTHR12934">
    <property type="entry name" value="50S RIBOSOMAL PROTEIN L15"/>
    <property type="match status" value="1"/>
</dbReference>
<protein>
    <recommendedName>
        <fullName evidence="5">Large ribosomal subunit protein uL15/eL18 domain-containing protein</fullName>
    </recommendedName>
</protein>
<dbReference type="InterPro" id="IPR021131">
    <property type="entry name" value="Ribosomal_uL15/eL18"/>
</dbReference>
<dbReference type="InterPro" id="IPR030878">
    <property type="entry name" value="Ribosomal_uL15"/>
</dbReference>
<feature type="domain" description="Large ribosomal subunit protein uL15/eL18" evidence="5">
    <location>
        <begin position="78"/>
        <end position="143"/>
    </location>
</feature>
<dbReference type="InterPro" id="IPR005749">
    <property type="entry name" value="Ribosomal_uL15_bac-type"/>
</dbReference>
<evidence type="ECO:0000256" key="2">
    <source>
        <dbReference type="ARBA" id="ARBA00022980"/>
    </source>
</evidence>